<evidence type="ECO:0000313" key="2">
    <source>
        <dbReference type="Proteomes" id="UP000694044"/>
    </source>
</evidence>
<reference evidence="1" key="1">
    <citation type="submission" date="2021-02" db="EMBL/GenBank/DDBJ databases">
        <authorList>
            <person name="Palmer J.M."/>
        </authorList>
    </citation>
    <scope>NUCLEOTIDE SEQUENCE</scope>
    <source>
        <strain evidence="1">SCRP734</strain>
    </source>
</reference>
<organism evidence="1 2">
    <name type="scientific">Phytophthora pseudosyringae</name>
    <dbReference type="NCBI Taxonomy" id="221518"/>
    <lineage>
        <taxon>Eukaryota</taxon>
        <taxon>Sar</taxon>
        <taxon>Stramenopiles</taxon>
        <taxon>Oomycota</taxon>
        <taxon>Peronosporomycetes</taxon>
        <taxon>Peronosporales</taxon>
        <taxon>Peronosporaceae</taxon>
        <taxon>Phytophthora</taxon>
    </lineage>
</organism>
<gene>
    <name evidence="1" type="ORF">PHYPSEUDO_000840</name>
</gene>
<dbReference type="OrthoDB" id="5585685at2759"/>
<dbReference type="EMBL" id="JAGDFM010000110">
    <property type="protein sequence ID" value="KAG7385985.1"/>
    <property type="molecule type" value="Genomic_DNA"/>
</dbReference>
<keyword evidence="2" id="KW-1185">Reference proteome</keyword>
<proteinExistence type="predicted"/>
<evidence type="ECO:0000313" key="1">
    <source>
        <dbReference type="EMBL" id="KAG7385985.1"/>
    </source>
</evidence>
<protein>
    <submittedName>
        <fullName evidence="1">Uncharacterized protein</fullName>
    </submittedName>
</protein>
<dbReference type="AlphaFoldDB" id="A0A8T1VXE9"/>
<accession>A0A8T1VXE9</accession>
<dbReference type="Proteomes" id="UP000694044">
    <property type="component" value="Unassembled WGS sequence"/>
</dbReference>
<comment type="caution">
    <text evidence="1">The sequence shown here is derived from an EMBL/GenBank/DDBJ whole genome shotgun (WGS) entry which is preliminary data.</text>
</comment>
<name>A0A8T1VXE9_9STRA</name>
<sequence>MWHWIEEFARAVESSAVGLDLVSAREEAAAKVRAVLEEAEGIQTPTVEQEEAIYRLLDACRVFMRDRRGIDTILTVESLYSFLVLADTPSWSSRVHEEALKCVINSVYSRPDFVSETLLPKGFLTRLMEFATHGGTTSLHWLVWKVLLVACEAPEVSRHLSSSLETWQLIYATLFYGFKHGEQADIVVGSRATLHLDLIKLVAVLVNEIQWTAEQEKRLPDIFRTVHQLGNLLLEILRFEHPDVSPLNDNLVELKNKAMEVFMLLPGSLLAAFIQQQHMEIADVKDGSLLAPVLDHLHTMLLAVRIEKTR</sequence>